<dbReference type="EMBL" id="BALG01000224">
    <property type="protein sequence ID" value="GAC43557.1"/>
    <property type="molecule type" value="Genomic_DNA"/>
</dbReference>
<gene>
    <name evidence="1" type="ORF">PPOP_2940</name>
</gene>
<comment type="caution">
    <text evidence="1">The sequence shown here is derived from an EMBL/GenBank/DDBJ whole genome shotgun (WGS) entry which is preliminary data.</text>
</comment>
<proteinExistence type="predicted"/>
<dbReference type="Proteomes" id="UP000029453">
    <property type="component" value="Unassembled WGS sequence"/>
</dbReference>
<organism evidence="1 2">
    <name type="scientific">Paenibacillus popilliae ATCC 14706</name>
    <dbReference type="NCBI Taxonomy" id="1212764"/>
    <lineage>
        <taxon>Bacteria</taxon>
        <taxon>Bacillati</taxon>
        <taxon>Bacillota</taxon>
        <taxon>Bacilli</taxon>
        <taxon>Bacillales</taxon>
        <taxon>Paenibacillaceae</taxon>
        <taxon>Paenibacillus</taxon>
    </lineage>
</organism>
<name>M9LC28_PAEPP</name>
<sequence>MTGFAPASNQSKIIRISRADRHYFDVELNENNIISVITNIRLYLESYFEKTDFDDGKRKQLEALADQLKTFAIGDDHE</sequence>
<reference evidence="1 2" key="1">
    <citation type="submission" date="2012-10" db="EMBL/GenBank/DDBJ databases">
        <title>Draft Genome Sequence of Paenibacillus popilliae ATCC 14706T.</title>
        <authorList>
            <person name="Iiyama K."/>
            <person name="Mori K."/>
            <person name="Mon H."/>
            <person name="Chieda Y."/>
            <person name="Lee J.M."/>
            <person name="Kusakabe T."/>
            <person name="Tashiro K."/>
            <person name="Asano S."/>
            <person name="Yasunaga-Aoki C."/>
            <person name="Shimizu S."/>
        </authorList>
    </citation>
    <scope>NUCLEOTIDE SEQUENCE [LARGE SCALE GENOMIC DNA]</scope>
    <source>
        <strain evidence="1 2">ATCC 14706</strain>
    </source>
</reference>
<accession>M9LC28</accession>
<keyword evidence="2" id="KW-1185">Reference proteome</keyword>
<protein>
    <submittedName>
        <fullName evidence="1">Uncharacterized protein</fullName>
    </submittedName>
</protein>
<evidence type="ECO:0000313" key="2">
    <source>
        <dbReference type="Proteomes" id="UP000029453"/>
    </source>
</evidence>
<dbReference type="AlphaFoldDB" id="M9LC28"/>
<evidence type="ECO:0000313" key="1">
    <source>
        <dbReference type="EMBL" id="GAC43557.1"/>
    </source>
</evidence>